<dbReference type="InterPro" id="IPR014883">
    <property type="entry name" value="VRR_NUC"/>
</dbReference>
<dbReference type="Proteomes" id="UP000297475">
    <property type="component" value="Unassembled WGS sequence"/>
</dbReference>
<dbReference type="GO" id="GO:0004528">
    <property type="term" value="F:phosphodiesterase I activity"/>
    <property type="evidence" value="ECO:0007669"/>
    <property type="project" value="UniProtKB-EC"/>
</dbReference>
<dbReference type="GO" id="GO:0003676">
    <property type="term" value="F:nucleic acid binding"/>
    <property type="evidence" value="ECO:0007669"/>
    <property type="project" value="InterPro"/>
</dbReference>
<evidence type="ECO:0000256" key="8">
    <source>
        <dbReference type="ARBA" id="ARBA00022801"/>
    </source>
</evidence>
<dbReference type="EC" id="3.1.4.1" evidence="5"/>
<dbReference type="Pfam" id="PF21315">
    <property type="entry name" value="FAN1_HTH"/>
    <property type="match status" value="1"/>
</dbReference>
<keyword evidence="14" id="KW-1185">Reference proteome</keyword>
<feature type="domain" description="VRR-NUC" evidence="12">
    <location>
        <begin position="443"/>
        <end position="557"/>
    </location>
</feature>
<keyword evidence="10" id="KW-0464">Manganese</keyword>
<reference evidence="13 14" key="1">
    <citation type="submission" date="2019-04" db="EMBL/GenBank/DDBJ databases">
        <title>Natronospirillum operosus gen. nov., sp. nov., a haloalkaliphilic satellite isolated from decaying biomass of laboratory culture of cyanobacterium Geitlerinema sp. and proposal of Natronospirillaceae fam. nov. and Saccharospirillaceae fam. nov.</title>
        <authorList>
            <person name="Kevbrin V."/>
            <person name="Boltyanskaya Y."/>
            <person name="Koziaeva V."/>
            <person name="Grouzdev D.S."/>
            <person name="Park M."/>
            <person name="Cho J."/>
        </authorList>
    </citation>
    <scope>NUCLEOTIDE SEQUENCE [LARGE SCALE GENOMIC DNA]</scope>
    <source>
        <strain evidence="13 14">G-116</strain>
    </source>
</reference>
<keyword evidence="6" id="KW-0540">Nuclease</keyword>
<dbReference type="GO" id="GO:0046872">
    <property type="term" value="F:metal ion binding"/>
    <property type="evidence" value="ECO:0007669"/>
    <property type="project" value="UniProtKB-KW"/>
</dbReference>
<comment type="caution">
    <text evidence="13">The sequence shown here is derived from an EMBL/GenBank/DDBJ whole genome shotgun (WGS) entry which is preliminary data.</text>
</comment>
<evidence type="ECO:0000313" key="14">
    <source>
        <dbReference type="Proteomes" id="UP000297475"/>
    </source>
</evidence>
<dbReference type="InterPro" id="IPR049125">
    <property type="entry name" value="FAN1-like_WH"/>
</dbReference>
<evidence type="ECO:0000313" key="13">
    <source>
        <dbReference type="EMBL" id="TGG94200.1"/>
    </source>
</evidence>
<comment type="cofactor">
    <cofactor evidence="2">
        <name>Mn(2+)</name>
        <dbReference type="ChEBI" id="CHEBI:29035"/>
    </cofactor>
</comment>
<evidence type="ECO:0000256" key="7">
    <source>
        <dbReference type="ARBA" id="ARBA00022723"/>
    </source>
</evidence>
<dbReference type="Gene3D" id="3.40.1350.10">
    <property type="match status" value="1"/>
</dbReference>
<evidence type="ECO:0000256" key="11">
    <source>
        <dbReference type="SAM" id="MobiDB-lite"/>
    </source>
</evidence>
<comment type="cofactor">
    <cofactor evidence="3">
        <name>Mg(2+)</name>
        <dbReference type="ChEBI" id="CHEBI:18420"/>
    </cofactor>
</comment>
<keyword evidence="8" id="KW-0378">Hydrolase</keyword>
<dbReference type="InterPro" id="IPR040603">
    <property type="entry name" value="FAN1_SAP_bact"/>
</dbReference>
<comment type="catalytic activity">
    <reaction evidence="1">
        <text>Hydrolytically removes 5'-nucleotides successively from the 3'-hydroxy termini of 3'-hydroxy-terminated oligonucleotides.</text>
        <dbReference type="EC" id="3.1.4.1"/>
    </reaction>
</comment>
<evidence type="ECO:0000256" key="1">
    <source>
        <dbReference type="ARBA" id="ARBA00000983"/>
    </source>
</evidence>
<protein>
    <recommendedName>
        <fullName evidence="5">phosphodiesterase I</fullName>
        <ecNumber evidence="5">3.1.4.1</ecNumber>
    </recommendedName>
</protein>
<dbReference type="InterPro" id="IPR033315">
    <property type="entry name" value="Fan1-like"/>
</dbReference>
<feature type="region of interest" description="Disordered" evidence="11">
    <location>
        <begin position="326"/>
        <end position="355"/>
    </location>
</feature>
<dbReference type="Pfam" id="PF18081">
    <property type="entry name" value="FANC_SAP"/>
    <property type="match status" value="1"/>
</dbReference>
<keyword evidence="7" id="KW-0479">Metal-binding</keyword>
<keyword evidence="9" id="KW-0460">Magnesium</keyword>
<accession>A0A4Z0WHW4</accession>
<evidence type="ECO:0000256" key="5">
    <source>
        <dbReference type="ARBA" id="ARBA00012029"/>
    </source>
</evidence>
<evidence type="ECO:0000256" key="9">
    <source>
        <dbReference type="ARBA" id="ARBA00022842"/>
    </source>
</evidence>
<evidence type="ECO:0000256" key="10">
    <source>
        <dbReference type="ARBA" id="ARBA00023211"/>
    </source>
</evidence>
<name>A0A4Z0WHW4_9GAMM</name>
<evidence type="ECO:0000259" key="12">
    <source>
        <dbReference type="SMART" id="SM00990"/>
    </source>
</evidence>
<evidence type="ECO:0000256" key="3">
    <source>
        <dbReference type="ARBA" id="ARBA00001946"/>
    </source>
</evidence>
<dbReference type="PANTHER" id="PTHR15749:SF4">
    <property type="entry name" value="FANCONI-ASSOCIATED NUCLEASE 1"/>
    <property type="match status" value="1"/>
</dbReference>
<gene>
    <name evidence="13" type="ORF">E4656_08510</name>
</gene>
<evidence type="ECO:0000256" key="4">
    <source>
        <dbReference type="ARBA" id="ARBA00005533"/>
    </source>
</evidence>
<comment type="similarity">
    <text evidence="4">Belongs to the FAN1 family.</text>
</comment>
<evidence type="ECO:0000256" key="2">
    <source>
        <dbReference type="ARBA" id="ARBA00001936"/>
    </source>
</evidence>
<proteinExistence type="inferred from homology"/>
<dbReference type="InterPro" id="IPR011856">
    <property type="entry name" value="tRNA_endonuc-like_dom_sf"/>
</dbReference>
<dbReference type="AlphaFoldDB" id="A0A4Z0WHW4"/>
<dbReference type="GO" id="GO:0036297">
    <property type="term" value="P:interstrand cross-link repair"/>
    <property type="evidence" value="ECO:0007669"/>
    <property type="project" value="InterPro"/>
</dbReference>
<organism evidence="13 14">
    <name type="scientific">Natronospirillum operosum</name>
    <dbReference type="NCBI Taxonomy" id="2759953"/>
    <lineage>
        <taxon>Bacteria</taxon>
        <taxon>Pseudomonadati</taxon>
        <taxon>Pseudomonadota</taxon>
        <taxon>Gammaproteobacteria</taxon>
        <taxon>Oceanospirillales</taxon>
        <taxon>Natronospirillaceae</taxon>
        <taxon>Natronospirillum</taxon>
    </lineage>
</organism>
<evidence type="ECO:0000256" key="6">
    <source>
        <dbReference type="ARBA" id="ARBA00022722"/>
    </source>
</evidence>
<dbReference type="PANTHER" id="PTHR15749">
    <property type="entry name" value="FANCONI-ASSOCIATED NUCLEASE 1"/>
    <property type="match status" value="1"/>
</dbReference>
<dbReference type="OrthoDB" id="9803913at2"/>
<dbReference type="SMART" id="SM00990">
    <property type="entry name" value="VRR_NUC"/>
    <property type="match status" value="1"/>
</dbReference>
<dbReference type="RefSeq" id="WP_135482767.1">
    <property type="nucleotide sequence ID" value="NZ_SRMF01000002.1"/>
</dbReference>
<sequence>MTRREITVRPELSDPLYYLRNFHFVLDWVVRRYPDLLAAAEQHFIETLRRLPEPSQALLVRMVMRKGDCFRADRLTYPEIGDTEQAAEPLLRSGLLTLNPAVDISQLSRQLTRPELLALAIRLADTHEDLPRPGASARKRDLVAALAQLYPEPRAWSDWWPQAPTTLYGLAVMDLCERLRLMFFGNLRQEWSTFVLAELGLFRYETVPFDDAARPFARRAEVDAWLCLHQCRERLEQGEPPADILRDIPADLPGSNWLSARRDRVLYRLAYRFERSGDLQTAARLYADIAVPEARPRLIRVLELQGQVKAAVSLLDQVLAAPDNEAEQQQAARMAKRLSRKAGQPPPAQPAAPGWTEQTIQLPLAGNRVEAQVTDHLQTPDAPVYWVENGLINSLLGLLCWPVIFAPLPGAFFHPFQSAPADLTRPEFYRRRQDGFEQALALLTAGDYQARIWHYWHSRQGVQNPFVHWGLMTRPLLELALACLPPTHLELLFRRILFDVKANRSGLPDLVQFYPAAHSYRLLEIKGPGDRLQDNQIRWLQYCARHEVPAEVLYVQSDSETLFD</sequence>
<dbReference type="Pfam" id="PF08774">
    <property type="entry name" value="VRR_NUC"/>
    <property type="match status" value="1"/>
</dbReference>
<dbReference type="EMBL" id="SRMF01000002">
    <property type="protein sequence ID" value="TGG94200.1"/>
    <property type="molecule type" value="Genomic_DNA"/>
</dbReference>